<dbReference type="PROSITE" id="PS50186">
    <property type="entry name" value="DEP"/>
    <property type="match status" value="1"/>
</dbReference>
<feature type="transmembrane region" description="Helical" evidence="5">
    <location>
        <begin position="427"/>
        <end position="453"/>
    </location>
</feature>
<evidence type="ECO:0000313" key="7">
    <source>
        <dbReference type="EMBL" id="GFN92004.1"/>
    </source>
</evidence>
<organism evidence="7 8">
    <name type="scientific">Plakobranchus ocellatus</name>
    <dbReference type="NCBI Taxonomy" id="259542"/>
    <lineage>
        <taxon>Eukaryota</taxon>
        <taxon>Metazoa</taxon>
        <taxon>Spiralia</taxon>
        <taxon>Lophotrochozoa</taxon>
        <taxon>Mollusca</taxon>
        <taxon>Gastropoda</taxon>
        <taxon>Heterobranchia</taxon>
        <taxon>Euthyneura</taxon>
        <taxon>Panpulmonata</taxon>
        <taxon>Sacoglossa</taxon>
        <taxon>Placobranchoidea</taxon>
        <taxon>Plakobranchidae</taxon>
        <taxon>Plakobranchus</taxon>
    </lineage>
</organism>
<feature type="transmembrane region" description="Helical" evidence="5">
    <location>
        <begin position="293"/>
        <end position="313"/>
    </location>
</feature>
<feature type="transmembrane region" description="Helical" evidence="5">
    <location>
        <begin position="190"/>
        <end position="215"/>
    </location>
</feature>
<feature type="transmembrane region" description="Helical" evidence="5">
    <location>
        <begin position="465"/>
        <end position="484"/>
    </location>
</feature>
<keyword evidence="2 5" id="KW-0812">Transmembrane</keyword>
<feature type="transmembrane region" description="Helical" evidence="5">
    <location>
        <begin position="227"/>
        <end position="248"/>
    </location>
</feature>
<dbReference type="InterPro" id="IPR004776">
    <property type="entry name" value="Mem_transp_PIN-like"/>
</dbReference>
<feature type="transmembrane region" description="Helical" evidence="5">
    <location>
        <begin position="54"/>
        <end position="72"/>
    </location>
</feature>
<dbReference type="Pfam" id="PF03547">
    <property type="entry name" value="Mem_trans"/>
    <property type="match status" value="1"/>
</dbReference>
<dbReference type="PANTHER" id="PTHR22829">
    <property type="entry name" value="DEP DOMAIN PROTEIN"/>
    <property type="match status" value="1"/>
</dbReference>
<name>A0AAV3ZBQ2_9GAST</name>
<evidence type="ECO:0000256" key="3">
    <source>
        <dbReference type="ARBA" id="ARBA00022989"/>
    </source>
</evidence>
<comment type="caution">
    <text evidence="7">The sequence shown here is derived from an EMBL/GenBank/DDBJ whole genome shotgun (WGS) entry which is preliminary data.</text>
</comment>
<proteinExistence type="predicted"/>
<feature type="transmembrane region" description="Helical" evidence="5">
    <location>
        <begin position="396"/>
        <end position="415"/>
    </location>
</feature>
<keyword evidence="3 5" id="KW-1133">Transmembrane helix</keyword>
<dbReference type="AlphaFoldDB" id="A0AAV3ZBQ2"/>
<dbReference type="Pfam" id="PF00610">
    <property type="entry name" value="DEP"/>
    <property type="match status" value="1"/>
</dbReference>
<dbReference type="Proteomes" id="UP000735302">
    <property type="component" value="Unassembled WGS sequence"/>
</dbReference>
<dbReference type="PANTHER" id="PTHR22829:SF5">
    <property type="entry name" value="INTEGRAL MEMBRANE PROTEIN GPR155"/>
    <property type="match status" value="1"/>
</dbReference>
<dbReference type="SUPFAM" id="SSF46785">
    <property type="entry name" value="Winged helix' DNA-binding domain"/>
    <property type="match status" value="1"/>
</dbReference>
<feature type="transmembrane region" description="Helical" evidence="5">
    <location>
        <begin position="362"/>
        <end position="384"/>
    </location>
</feature>
<dbReference type="Gene3D" id="1.20.1070.10">
    <property type="entry name" value="Rhodopsin 7-helix transmembrane proteins"/>
    <property type="match status" value="1"/>
</dbReference>
<dbReference type="InterPro" id="IPR036390">
    <property type="entry name" value="WH_DNA-bd_sf"/>
</dbReference>
<feature type="transmembrane region" description="Helical" evidence="5">
    <location>
        <begin position="24"/>
        <end position="42"/>
    </location>
</feature>
<dbReference type="GO" id="GO:0030514">
    <property type="term" value="P:negative regulation of BMP signaling pathway"/>
    <property type="evidence" value="ECO:0007669"/>
    <property type="project" value="TreeGrafter"/>
</dbReference>
<reference evidence="7 8" key="1">
    <citation type="journal article" date="2021" name="Elife">
        <title>Chloroplast acquisition without the gene transfer in kleptoplastic sea slugs, Plakobranchus ocellatus.</title>
        <authorList>
            <person name="Maeda T."/>
            <person name="Takahashi S."/>
            <person name="Yoshida T."/>
            <person name="Shimamura S."/>
            <person name="Takaki Y."/>
            <person name="Nagai Y."/>
            <person name="Toyoda A."/>
            <person name="Suzuki Y."/>
            <person name="Arimoto A."/>
            <person name="Ishii H."/>
            <person name="Satoh N."/>
            <person name="Nishiyama T."/>
            <person name="Hasebe M."/>
            <person name="Maruyama T."/>
            <person name="Minagawa J."/>
            <person name="Obokata J."/>
            <person name="Shigenobu S."/>
        </authorList>
    </citation>
    <scope>NUCLEOTIDE SEQUENCE [LARGE SCALE GENOMIC DNA]</scope>
</reference>
<feature type="transmembrane region" description="Helical" evidence="5">
    <location>
        <begin position="112"/>
        <end position="134"/>
    </location>
</feature>
<dbReference type="InterPro" id="IPR036388">
    <property type="entry name" value="WH-like_DNA-bd_sf"/>
</dbReference>
<dbReference type="InterPro" id="IPR051832">
    <property type="entry name" value="mTOR-Rac_regulators"/>
</dbReference>
<gene>
    <name evidence="7" type="ORF">PoB_001851000</name>
</gene>
<protein>
    <submittedName>
        <fullName evidence="7">Integral membrane protein gpr155</fullName>
    </submittedName>
</protein>
<feature type="transmembrane region" description="Helical" evidence="5">
    <location>
        <begin position="504"/>
        <end position="525"/>
    </location>
</feature>
<feature type="transmembrane region" description="Helical" evidence="5">
    <location>
        <begin position="322"/>
        <end position="342"/>
    </location>
</feature>
<dbReference type="InterPro" id="IPR000591">
    <property type="entry name" value="DEP_dom"/>
</dbReference>
<dbReference type="GO" id="GO:0016020">
    <property type="term" value="C:membrane"/>
    <property type="evidence" value="ECO:0007669"/>
    <property type="project" value="UniProtKB-SubCell"/>
</dbReference>
<dbReference type="GO" id="GO:0035556">
    <property type="term" value="P:intracellular signal transduction"/>
    <property type="evidence" value="ECO:0007669"/>
    <property type="project" value="InterPro"/>
</dbReference>
<feature type="transmembrane region" description="Helical" evidence="5">
    <location>
        <begin position="719"/>
        <end position="737"/>
    </location>
</feature>
<accession>A0AAV3ZBQ2</accession>
<dbReference type="SMART" id="SM00049">
    <property type="entry name" value="DEP"/>
    <property type="match status" value="1"/>
</dbReference>
<keyword evidence="4 5" id="KW-0472">Membrane</keyword>
<evidence type="ECO:0000256" key="2">
    <source>
        <dbReference type="ARBA" id="ARBA00022692"/>
    </source>
</evidence>
<dbReference type="GO" id="GO:0055085">
    <property type="term" value="P:transmembrane transport"/>
    <property type="evidence" value="ECO:0007669"/>
    <property type="project" value="InterPro"/>
</dbReference>
<feature type="domain" description="DEP" evidence="6">
    <location>
        <begin position="800"/>
        <end position="868"/>
    </location>
</feature>
<keyword evidence="8" id="KW-1185">Reference proteome</keyword>
<comment type="subcellular location">
    <subcellularLocation>
        <location evidence="1">Membrane</location>
        <topology evidence="1">Multi-pass membrane protein</topology>
    </subcellularLocation>
</comment>
<feature type="transmembrane region" description="Helical" evidence="5">
    <location>
        <begin position="255"/>
        <end position="281"/>
    </location>
</feature>
<feature type="transmembrane region" description="Helical" evidence="5">
    <location>
        <begin position="677"/>
        <end position="699"/>
    </location>
</feature>
<evidence type="ECO:0000259" key="6">
    <source>
        <dbReference type="PROSITE" id="PS50186"/>
    </source>
</evidence>
<feature type="transmembrane region" description="Helical" evidence="5">
    <location>
        <begin position="84"/>
        <end position="105"/>
    </location>
</feature>
<sequence>MDKEGGPSLMEGAESGGSVDISNLANAIVQVFSIILLGYVAGRTGTISKVHADGIGRFVSRFCLPALIFRSMCVLDFSVVNWTFLLGICLAKGCVFLLVTLATVVVKRPFNLGLAGIFSIFATQSNDFALGYPIVDAIYQKSHPEYVKYLYLLAPFTLAVLIPIGFIMMEFQRTLNLHGHGQKGGFSQSLVKVLKGVAMNPIVNMTIIGIVFNFILNGSLPQMLDNIFGVLSLAFNAGALFFLGLSLVGKIQGQIGIGLVVPFLLVVAKTLVLPLFAWGILQRLDSSKNSTSFSMYGFLYGTIPTAPSVYIFASDYGFGQEIIATALVLGNALSAPFMFISAKMMTVMVDSGVDFKVLLFDTAFNISIVSLICCVWVIAIFIFTGKWKRIPHRFTMAYMVSHVIACIGAIVYNFHGEAEGWHSYPGMVLLMVGVLATRFWTAVIAMVLCILHVRSLCAVLRIQVWLYFVGFGLPLIMTGLLFILGNRDVGHQINPSFHYGTTQAIFSLSALLFCFGVTVTSLIWWQREERHHHTIQSRDYSSLVQETEVSSPIIIESGAANNGQYLQGSSALPQNSTGKSLPRAASIEDIMPFPETKSSSPVSDYSEMHSESLMEHISERTCLIGQCSAEQRHDCMDSLREYTSKSLNADYSFLGDEEVEMSGAQLMMSEYQSLQHLLMLLPLIFSMFVAVILCTWKLFKGKATGIYIEVEFLDIVLNYGQGVLVALVFGFESRIIFSPMLRRRMSRYRFIYASYVWLRRALLSTEVMQLPTPAELDEVTKHTCSQFTKYHLENCRKEIVRDRRFGTRTLNNVFTGTAMCDWLIECGLAADRSAAVEYGCHLVLGRVISHIASQQNFHDALYFYRFLETYEQLPV</sequence>
<evidence type="ECO:0000313" key="8">
    <source>
        <dbReference type="Proteomes" id="UP000735302"/>
    </source>
</evidence>
<dbReference type="EMBL" id="BLXT01002217">
    <property type="protein sequence ID" value="GFN92004.1"/>
    <property type="molecule type" value="Genomic_DNA"/>
</dbReference>
<evidence type="ECO:0000256" key="5">
    <source>
        <dbReference type="SAM" id="Phobius"/>
    </source>
</evidence>
<evidence type="ECO:0000256" key="4">
    <source>
        <dbReference type="ARBA" id="ARBA00023136"/>
    </source>
</evidence>
<feature type="transmembrane region" description="Helical" evidence="5">
    <location>
        <begin position="149"/>
        <end position="169"/>
    </location>
</feature>
<evidence type="ECO:0000256" key="1">
    <source>
        <dbReference type="ARBA" id="ARBA00004141"/>
    </source>
</evidence>
<dbReference type="Gene3D" id="1.10.10.10">
    <property type="entry name" value="Winged helix-like DNA-binding domain superfamily/Winged helix DNA-binding domain"/>
    <property type="match status" value="1"/>
</dbReference>